<dbReference type="GO" id="GO:0008973">
    <property type="term" value="F:phosphopentomutase activity"/>
    <property type="evidence" value="ECO:0007669"/>
    <property type="project" value="TreeGrafter"/>
</dbReference>
<organism evidence="15 16">
    <name type="scientific">Byssochlamys spectabilis (strain No. 5 / NBRC 109023)</name>
    <name type="common">Paecilomyces variotii</name>
    <dbReference type="NCBI Taxonomy" id="1356009"/>
    <lineage>
        <taxon>Eukaryota</taxon>
        <taxon>Fungi</taxon>
        <taxon>Dikarya</taxon>
        <taxon>Ascomycota</taxon>
        <taxon>Pezizomycotina</taxon>
        <taxon>Eurotiomycetes</taxon>
        <taxon>Eurotiomycetidae</taxon>
        <taxon>Eurotiales</taxon>
        <taxon>Thermoascaceae</taxon>
        <taxon>Paecilomyces</taxon>
    </lineage>
</organism>
<dbReference type="GO" id="GO:0006006">
    <property type="term" value="P:glucose metabolic process"/>
    <property type="evidence" value="ECO:0007669"/>
    <property type="project" value="UniProtKB-KW"/>
</dbReference>
<dbReference type="Gene3D" id="3.40.120.10">
    <property type="entry name" value="Alpha-D-Glucose-1,6-Bisphosphate, subunit A, domain 3"/>
    <property type="match status" value="3"/>
</dbReference>
<dbReference type="GO" id="GO:0005737">
    <property type="term" value="C:cytoplasm"/>
    <property type="evidence" value="ECO:0007669"/>
    <property type="project" value="UniProtKB-SubCell"/>
</dbReference>
<dbReference type="PRINTS" id="PR00509">
    <property type="entry name" value="PGMPMM"/>
</dbReference>
<keyword evidence="6" id="KW-0597">Phosphoprotein</keyword>
<dbReference type="InterPro" id="IPR005841">
    <property type="entry name" value="Alpha-D-phosphohexomutase_SF"/>
</dbReference>
<feature type="compositionally biased region" description="Polar residues" evidence="11">
    <location>
        <begin position="1281"/>
        <end position="1294"/>
    </location>
</feature>
<feature type="region of interest" description="Disordered" evidence="11">
    <location>
        <begin position="1328"/>
        <end position="1352"/>
    </location>
</feature>
<comment type="subcellular location">
    <subcellularLocation>
        <location evidence="2">Cytoplasm</location>
    </subcellularLocation>
</comment>
<evidence type="ECO:0000256" key="5">
    <source>
        <dbReference type="ARBA" id="ARBA00022526"/>
    </source>
</evidence>
<reference evidence="16" key="1">
    <citation type="journal article" date="2014" name="Genome Announc.">
        <title>Draft genome sequence of the formaldehyde-resistant fungus Byssochlamys spectabilis No. 5 (anamorph Paecilomyces variotii No. 5) (NBRC109023).</title>
        <authorList>
            <person name="Oka T."/>
            <person name="Ekino K."/>
            <person name="Fukuda K."/>
            <person name="Nomura Y."/>
        </authorList>
    </citation>
    <scope>NUCLEOTIDE SEQUENCE [LARGE SCALE GENOMIC DNA]</scope>
    <source>
        <strain evidence="16">No. 5 / NBRC 109023</strain>
    </source>
</reference>
<feature type="compositionally biased region" description="Polar residues" evidence="11">
    <location>
        <begin position="1155"/>
        <end position="1165"/>
    </location>
</feature>
<keyword evidence="7" id="KW-0479">Metal-binding</keyword>
<comment type="cofactor">
    <cofactor evidence="1">
        <name>Mg(2+)</name>
        <dbReference type="ChEBI" id="CHEBI:18420"/>
    </cofactor>
</comment>
<dbReference type="PANTHER" id="PTHR45745:SF1">
    <property type="entry name" value="PHOSPHOGLUCOMUTASE 2B-RELATED"/>
    <property type="match status" value="1"/>
</dbReference>
<dbReference type="PROSITE" id="PS00710">
    <property type="entry name" value="PGM_PMM"/>
    <property type="match status" value="1"/>
</dbReference>
<feature type="domain" description="Alpha-D-phosphohexomutase alpha/beta/alpha" evidence="13">
    <location>
        <begin position="227"/>
        <end position="331"/>
    </location>
</feature>
<dbReference type="CDD" id="cd05799">
    <property type="entry name" value="PGM2"/>
    <property type="match status" value="1"/>
</dbReference>
<dbReference type="OrthoDB" id="8300170at2759"/>
<dbReference type="Pfam" id="PF02880">
    <property type="entry name" value="PGM_PMM_III"/>
    <property type="match status" value="1"/>
</dbReference>
<accession>V5G9V1</accession>
<evidence type="ECO:0000259" key="12">
    <source>
        <dbReference type="Pfam" id="PF02878"/>
    </source>
</evidence>
<evidence type="ECO:0000313" key="16">
    <source>
        <dbReference type="Proteomes" id="UP000018001"/>
    </source>
</evidence>
<evidence type="ECO:0000256" key="11">
    <source>
        <dbReference type="SAM" id="MobiDB-lite"/>
    </source>
</evidence>
<dbReference type="PANTHER" id="PTHR45745">
    <property type="entry name" value="PHOSPHOMANNOMUTASE 45A"/>
    <property type="match status" value="1"/>
</dbReference>
<dbReference type="InterPro" id="IPR005844">
    <property type="entry name" value="A-D-PHexomutase_a/b/a-I"/>
</dbReference>
<gene>
    <name evidence="15" type="ORF">PVAR5_7492</name>
</gene>
<dbReference type="InterPro" id="IPR005845">
    <property type="entry name" value="A-D-PHexomutase_a/b/a-II"/>
</dbReference>
<dbReference type="Proteomes" id="UP000018001">
    <property type="component" value="Unassembled WGS sequence"/>
</dbReference>
<feature type="region of interest" description="Disordered" evidence="11">
    <location>
        <begin position="874"/>
        <end position="1190"/>
    </location>
</feature>
<dbReference type="InterPro" id="IPR016066">
    <property type="entry name" value="A-D-PHexomutase_CS"/>
</dbReference>
<evidence type="ECO:0000256" key="1">
    <source>
        <dbReference type="ARBA" id="ARBA00001946"/>
    </source>
</evidence>
<evidence type="ECO:0000259" key="14">
    <source>
        <dbReference type="Pfam" id="PF02880"/>
    </source>
</evidence>
<evidence type="ECO:0000256" key="9">
    <source>
        <dbReference type="ARBA" id="ARBA00023235"/>
    </source>
</evidence>
<feature type="domain" description="Alpha-D-phosphohexomutase alpha/beta/alpha" evidence="12">
    <location>
        <begin position="60"/>
        <end position="198"/>
    </location>
</feature>
<comment type="similarity">
    <text evidence="3">Belongs to the phosphohexose mutase family.</text>
</comment>
<dbReference type="GO" id="GO:0000287">
    <property type="term" value="F:magnesium ion binding"/>
    <property type="evidence" value="ECO:0007669"/>
    <property type="project" value="InterPro"/>
</dbReference>
<keyword evidence="16" id="KW-1185">Reference proteome</keyword>
<sequence>MTVSAVSHNLGNTSYHAEQISSLVQTWLQWDQDPQTRAEIESLRDSNNNEELEKRLAKRIQFGTAGLRGQMAAGFSCMNSLTVIQASQGLAKYIAQKHSALASRGVVIGHDARHNSAKFAAFAANAFIALKIPVWWYNKSGATPLVPYGVTSLGAAAGIMITASHNPAQDNGYKVYFHNGAQINSPIDVEIAQSIEDNLAPWSTAWNELNPHEEGIKYDAYQDVLQKYINSITQYALSTVSEWKLPKPFVYTPLHGVGGLVMPSICSATGIKDILAVAKQVDPDPDFPTVAFPNPEETGALDLAMKTADENNRDLIIANDPDADRFAVAEKVNDSWFTFTGNHIGVLLASHIIDSLRDDDRRIAVLNSAVSTGMLEKMALANGLRFEETLTGFKWMGNIARKLENDGFKVPFAFEEALGYMFTEVCYDKDGLTAALVFLAAEAKWRAQGLTPYTKLQQLFEEYGHHETMNSYFRSPSAATTAALFRSIRNGSFAESKTLGSFKILRWRDMTEGYDSGTPDGKPVLPVDSTSQMLTLWLDRDVKFTLRGSGTEPKVKLYIESCHPSRDAAVAAVCDTFSAVLEEWVRPFAPAMTYNSTCIFSFITPTFMDDYGYPRPHPWGYGRGLGGRRGIYSDGFEGIGGWPSRFPEDAWDGYSLDGRESYGGDMEDDDDMAHYSRYRDPYTRRRRRYGGRVKYYPMDDMHVPAYYGPEDEYYARPPRGVMDDSCVNYGPPFVDPVSPSIYEGSRYRHPRGPWRRPPGPPDYDVYHHHHHDHVHFHEHNHKHRHGHRHQHQHNYPYGLLNMLNLVMPQGYIPGPGMRYPYATPMGPPLDAAYGYRGLPMNMMQYGPYGPPLPYPMRRGRTARAINITQLGKYEGGVQLKTPSPFGHPSQRPRSARTNAAARGPGLAFRSPASSSAGRQFASTPKFVLPGSTPSRFRGDEIDSSDHEDPSSPVARLSRREPGRDIEAASRQKDAIEDSEDEDLNLPDSPVPDAEYDVPESRPYNGGKNLVAEFDEIFPPTPDRVKRRRVSDDPEIFSVHRGRSHLDPIQSSPSNPPSPSERRNVSPPSSALPRTTGSIDTPATQRSISATTTETPRTGTSIAAKTPFRVPLRSTFTASQSVSRPPPQIRFGSSTPAPQSPQQRKKPAFVLPRSPSPSHQSDDNSIPTPFSPSSRSLRRGRPRSNIPSYVAGGMASQVRSWILETAATREHSRRLPNFGQDQAAGEHERFFLTAEVFNSSPGMLNTGPCAVVKGRSAGTQLLQPSQQSSSQERDLLLVGPPQSRSTGMGLSTASGQPPKLNKGDVVGVHHGLAWDFELSLDDTVPSREARHIRDGQLPSDSRPSELTGEQHREKWSVGLEWELLR</sequence>
<feature type="compositionally biased region" description="Basic and acidic residues" evidence="11">
    <location>
        <begin position="957"/>
        <end position="975"/>
    </location>
</feature>
<name>V5G9V1_BYSSN</name>
<feature type="region of interest" description="Disordered" evidence="11">
    <location>
        <begin position="1278"/>
        <end position="1301"/>
    </location>
</feature>
<dbReference type="SUPFAM" id="SSF55957">
    <property type="entry name" value="Phosphoglucomutase, C-terminal domain"/>
    <property type="match status" value="1"/>
</dbReference>
<dbReference type="SUPFAM" id="SSF53738">
    <property type="entry name" value="Phosphoglucomutase, first 3 domains"/>
    <property type="match status" value="3"/>
</dbReference>
<feature type="compositionally biased region" description="Polar residues" evidence="11">
    <location>
        <begin position="1113"/>
        <end position="1122"/>
    </location>
</feature>
<proteinExistence type="inferred from homology"/>
<evidence type="ECO:0000256" key="4">
    <source>
        <dbReference type="ARBA" id="ARBA00022490"/>
    </source>
</evidence>
<dbReference type="HOGENOM" id="CLU_256776_0_0_1"/>
<keyword evidence="8" id="KW-0460">Magnesium</keyword>
<dbReference type="InterPro" id="IPR005846">
    <property type="entry name" value="A-D-PHexomutase_a/b/a-III"/>
</dbReference>
<dbReference type="GO" id="GO:0006166">
    <property type="term" value="P:purine ribonucleoside salvage"/>
    <property type="evidence" value="ECO:0007669"/>
    <property type="project" value="TreeGrafter"/>
</dbReference>
<evidence type="ECO:0000256" key="10">
    <source>
        <dbReference type="ARBA" id="ARBA00023277"/>
    </source>
</evidence>
<dbReference type="Pfam" id="PF02878">
    <property type="entry name" value="PGM_PMM_I"/>
    <property type="match status" value="1"/>
</dbReference>
<dbReference type="InParanoid" id="V5G9V1"/>
<keyword evidence="5" id="KW-0313">Glucose metabolism</keyword>
<dbReference type="EMBL" id="BAUL01000260">
    <property type="protein sequence ID" value="GAD98791.1"/>
    <property type="molecule type" value="Genomic_DNA"/>
</dbReference>
<dbReference type="Pfam" id="PF02879">
    <property type="entry name" value="PGM_PMM_II"/>
    <property type="match status" value="1"/>
</dbReference>
<feature type="domain" description="Alpha-D-phosphohexomutase alpha/beta/alpha" evidence="14">
    <location>
        <begin position="341"/>
        <end position="460"/>
    </location>
</feature>
<keyword evidence="10" id="KW-0119">Carbohydrate metabolism</keyword>
<keyword evidence="4" id="KW-0963">Cytoplasm</keyword>
<keyword evidence="9" id="KW-0413">Isomerase</keyword>
<comment type="caution">
    <text evidence="15">The sequence shown here is derived from an EMBL/GenBank/DDBJ whole genome shotgun (WGS) entry which is preliminary data.</text>
</comment>
<dbReference type="GO" id="GO:0005634">
    <property type="term" value="C:nucleus"/>
    <property type="evidence" value="ECO:0007669"/>
    <property type="project" value="TreeGrafter"/>
</dbReference>
<evidence type="ECO:0000256" key="8">
    <source>
        <dbReference type="ARBA" id="ARBA00022842"/>
    </source>
</evidence>
<dbReference type="InterPro" id="IPR036900">
    <property type="entry name" value="A-D-PHexomutase_C_sf"/>
</dbReference>
<evidence type="ECO:0000313" key="15">
    <source>
        <dbReference type="EMBL" id="GAD98791.1"/>
    </source>
</evidence>
<feature type="compositionally biased region" description="Basic and acidic residues" evidence="11">
    <location>
        <begin position="936"/>
        <end position="949"/>
    </location>
</feature>
<feature type="compositionally biased region" description="Polar residues" evidence="11">
    <location>
        <begin position="911"/>
        <end position="922"/>
    </location>
</feature>
<evidence type="ECO:0000256" key="2">
    <source>
        <dbReference type="ARBA" id="ARBA00004496"/>
    </source>
</evidence>
<evidence type="ECO:0000256" key="3">
    <source>
        <dbReference type="ARBA" id="ARBA00010231"/>
    </source>
</evidence>
<protein>
    <submittedName>
        <fullName evidence="15">Phosphoglucomutase</fullName>
    </submittedName>
</protein>
<evidence type="ECO:0000259" key="13">
    <source>
        <dbReference type="Pfam" id="PF02879"/>
    </source>
</evidence>
<evidence type="ECO:0000256" key="7">
    <source>
        <dbReference type="ARBA" id="ARBA00022723"/>
    </source>
</evidence>
<feature type="compositionally biased region" description="Polar residues" evidence="11">
    <location>
        <begin position="1130"/>
        <end position="1141"/>
    </location>
</feature>
<feature type="compositionally biased region" description="Polar residues" evidence="11">
    <location>
        <begin position="1071"/>
        <end position="1102"/>
    </location>
</feature>
<dbReference type="FunFam" id="3.40.120.10:FF:000035">
    <property type="entry name" value="Pgm3p"/>
    <property type="match status" value="1"/>
</dbReference>
<dbReference type="eggNOG" id="KOG1220">
    <property type="taxonomic scope" value="Eukaryota"/>
</dbReference>
<evidence type="ECO:0000256" key="6">
    <source>
        <dbReference type="ARBA" id="ARBA00022553"/>
    </source>
</evidence>
<dbReference type="InterPro" id="IPR016055">
    <property type="entry name" value="A-D-PHexomutase_a/b/a-I/II/III"/>
</dbReference>